<keyword evidence="3" id="KW-1185">Reference proteome</keyword>
<feature type="transmembrane region" description="Helical" evidence="1">
    <location>
        <begin position="20"/>
        <end position="41"/>
    </location>
</feature>
<feature type="transmembrane region" description="Helical" evidence="1">
    <location>
        <begin position="122"/>
        <end position="155"/>
    </location>
</feature>
<feature type="transmembrane region" description="Helical" evidence="1">
    <location>
        <begin position="53"/>
        <end position="78"/>
    </location>
</feature>
<feature type="transmembrane region" description="Helical" evidence="1">
    <location>
        <begin position="175"/>
        <end position="195"/>
    </location>
</feature>
<keyword evidence="1" id="KW-1133">Transmembrane helix</keyword>
<dbReference type="AlphaFoldDB" id="A0A2M8W1R6"/>
<dbReference type="EMBL" id="PGTZ01000013">
    <property type="protein sequence ID" value="PJI84864.1"/>
    <property type="molecule type" value="Genomic_DNA"/>
</dbReference>
<accession>A0A2M8W1R6</accession>
<gene>
    <name evidence="2" type="ORF">CLV34_3109</name>
</gene>
<keyword evidence="1" id="KW-0472">Membrane</keyword>
<evidence type="ECO:0000313" key="2">
    <source>
        <dbReference type="EMBL" id="PJI84864.1"/>
    </source>
</evidence>
<keyword evidence="1" id="KW-0812">Transmembrane</keyword>
<comment type="caution">
    <text evidence="2">The sequence shown here is derived from an EMBL/GenBank/DDBJ whole genome shotgun (WGS) entry which is preliminary data.</text>
</comment>
<feature type="transmembrane region" description="Helical" evidence="1">
    <location>
        <begin position="90"/>
        <end position="110"/>
    </location>
</feature>
<organism evidence="2 3">
    <name type="scientific">Luteimicrobium subarcticum</name>
    <dbReference type="NCBI Taxonomy" id="620910"/>
    <lineage>
        <taxon>Bacteria</taxon>
        <taxon>Bacillati</taxon>
        <taxon>Actinomycetota</taxon>
        <taxon>Actinomycetes</taxon>
        <taxon>Micrococcales</taxon>
        <taxon>Luteimicrobium</taxon>
    </lineage>
</organism>
<proteinExistence type="predicted"/>
<dbReference type="Proteomes" id="UP000231586">
    <property type="component" value="Unassembled WGS sequence"/>
</dbReference>
<sequence length="198" mass="20088">MPEGLRVVRPPRAIAVARAWRLPLVAAGLAVYGLLAALLAGPVTIPGRTVKDVVAPLLPLLVVGAYTAAQHVLVTATVERRHPRYRWRRLLLVALTLAGGALVAALVGLCSDVSPLVLDRNLALFLGVVLLAGPAATDGALVVLTLFGAGSWILGSHGAGVPPASWALPLALPDAPAAAAAGCAALVGGLVRVAFSRP</sequence>
<protein>
    <submittedName>
        <fullName evidence="2">Uncharacterized protein</fullName>
    </submittedName>
</protein>
<evidence type="ECO:0000256" key="1">
    <source>
        <dbReference type="SAM" id="Phobius"/>
    </source>
</evidence>
<dbReference type="RefSeq" id="WP_100351206.1">
    <property type="nucleotide sequence ID" value="NZ_PGTZ01000013.1"/>
</dbReference>
<evidence type="ECO:0000313" key="3">
    <source>
        <dbReference type="Proteomes" id="UP000231586"/>
    </source>
</evidence>
<name>A0A2M8W1R6_9MICO</name>
<reference evidence="2 3" key="1">
    <citation type="submission" date="2017-11" db="EMBL/GenBank/DDBJ databases">
        <title>Genomic Encyclopedia of Archaeal and Bacterial Type Strains, Phase II (KMG-II): From Individual Species to Whole Genera.</title>
        <authorList>
            <person name="Goeker M."/>
        </authorList>
    </citation>
    <scope>NUCLEOTIDE SEQUENCE [LARGE SCALE GENOMIC DNA]</scope>
    <source>
        <strain evidence="2 3">DSM 22413</strain>
    </source>
</reference>